<accession>A0A517YZY2</accession>
<keyword evidence="3" id="KW-1185">Reference proteome</keyword>
<evidence type="ECO:0000313" key="2">
    <source>
        <dbReference type="EMBL" id="QDU35787.1"/>
    </source>
</evidence>
<proteinExistence type="predicted"/>
<feature type="region of interest" description="Disordered" evidence="1">
    <location>
        <begin position="216"/>
        <end position="278"/>
    </location>
</feature>
<feature type="region of interest" description="Disordered" evidence="1">
    <location>
        <begin position="63"/>
        <end position="88"/>
    </location>
</feature>
<reference evidence="2 3" key="1">
    <citation type="submission" date="2019-02" db="EMBL/GenBank/DDBJ databases">
        <title>Deep-cultivation of Planctomycetes and their phenomic and genomic characterization uncovers novel biology.</title>
        <authorList>
            <person name="Wiegand S."/>
            <person name="Jogler M."/>
            <person name="Boedeker C."/>
            <person name="Pinto D."/>
            <person name="Vollmers J."/>
            <person name="Rivas-Marin E."/>
            <person name="Kohn T."/>
            <person name="Peeters S.H."/>
            <person name="Heuer A."/>
            <person name="Rast P."/>
            <person name="Oberbeckmann S."/>
            <person name="Bunk B."/>
            <person name="Jeske O."/>
            <person name="Meyerdierks A."/>
            <person name="Storesund J.E."/>
            <person name="Kallscheuer N."/>
            <person name="Luecker S."/>
            <person name="Lage O.M."/>
            <person name="Pohl T."/>
            <person name="Merkel B.J."/>
            <person name="Hornburger P."/>
            <person name="Mueller R.-W."/>
            <person name="Bruemmer F."/>
            <person name="Labrenz M."/>
            <person name="Spormann A.M."/>
            <person name="Op den Camp H."/>
            <person name="Overmann J."/>
            <person name="Amann R."/>
            <person name="Jetten M.S.M."/>
            <person name="Mascher T."/>
            <person name="Medema M.H."/>
            <person name="Devos D.P."/>
            <person name="Kaster A.-K."/>
            <person name="Ovreas L."/>
            <person name="Rohde M."/>
            <person name="Galperin M.Y."/>
            <person name="Jogler C."/>
        </authorList>
    </citation>
    <scope>NUCLEOTIDE SEQUENCE [LARGE SCALE GENOMIC DNA]</scope>
    <source>
        <strain evidence="2 3">Mal4</strain>
    </source>
</reference>
<dbReference type="EMBL" id="CP036275">
    <property type="protein sequence ID" value="QDU35787.1"/>
    <property type="molecule type" value="Genomic_DNA"/>
</dbReference>
<feature type="compositionally biased region" description="Basic residues" evidence="1">
    <location>
        <begin position="298"/>
        <end position="308"/>
    </location>
</feature>
<organism evidence="2 3">
    <name type="scientific">Maioricimonas rarisocia</name>
    <dbReference type="NCBI Taxonomy" id="2528026"/>
    <lineage>
        <taxon>Bacteria</taxon>
        <taxon>Pseudomonadati</taxon>
        <taxon>Planctomycetota</taxon>
        <taxon>Planctomycetia</taxon>
        <taxon>Planctomycetales</taxon>
        <taxon>Planctomycetaceae</taxon>
        <taxon>Maioricimonas</taxon>
    </lineage>
</organism>
<dbReference type="AlphaFoldDB" id="A0A517YZY2"/>
<evidence type="ECO:0000256" key="1">
    <source>
        <dbReference type="SAM" id="MobiDB-lite"/>
    </source>
</evidence>
<name>A0A517YZY2_9PLAN</name>
<evidence type="ECO:0000313" key="3">
    <source>
        <dbReference type="Proteomes" id="UP000320496"/>
    </source>
</evidence>
<protein>
    <submittedName>
        <fullName evidence="2">Uncharacterized protein</fullName>
    </submittedName>
</protein>
<sequence>MEEVADSGNFAVSDVTCKSCGAQEKRPRHEWRRRLRGSVLRRASHKSNPIVFRPPFPCRDPGAESFRQWTKSVRRKRSPTGGNGTRCFTRPCPQAGALEWLDTAAGQSQMSNHILLIEVLLDRCARRAQLNSGKNTALNSKRPRHEWRRRLRGSALRRASHKSNPHHLQVSIPAKRSRREFLPHLDNVHLLGRDRQHTGTGTDVWCAQPFGEGRLRFGNAADRPQVPKHGLTSGRNRHGDSTTPPPRRTEASEGVSFAAGQSQNQPPPSPGHDPDFRLLRCSPYQRARLELDRDMTHSVRRAPARRRGRWSDPTLRRARRKCRTTSFPAATP</sequence>
<feature type="region of interest" description="Disordered" evidence="1">
    <location>
        <begin position="292"/>
        <end position="332"/>
    </location>
</feature>
<gene>
    <name evidence="2" type="ORF">Mal4_00690</name>
</gene>
<dbReference type="KEGG" id="mri:Mal4_00690"/>
<dbReference type="Proteomes" id="UP000320496">
    <property type="component" value="Chromosome"/>
</dbReference>